<evidence type="ECO:0000313" key="3">
    <source>
        <dbReference type="Proteomes" id="UP001568358"/>
    </source>
</evidence>
<dbReference type="EMBL" id="JBFSOO010000008">
    <property type="protein sequence ID" value="MEZ6854128.1"/>
    <property type="molecule type" value="Genomic_DNA"/>
</dbReference>
<organism evidence="2 3">
    <name type="scientific">Halodesulfovibrio aestuarii</name>
    <dbReference type="NCBI Taxonomy" id="126333"/>
    <lineage>
        <taxon>Bacteria</taxon>
        <taxon>Pseudomonadati</taxon>
        <taxon>Thermodesulfobacteriota</taxon>
        <taxon>Desulfovibrionia</taxon>
        <taxon>Desulfovibrionales</taxon>
        <taxon>Desulfovibrionaceae</taxon>
        <taxon>Halodesulfovibrio</taxon>
    </lineage>
</organism>
<dbReference type="Proteomes" id="UP001568358">
    <property type="component" value="Unassembled WGS sequence"/>
</dbReference>
<protein>
    <submittedName>
        <fullName evidence="2">DUF2955 domain-containing protein</fullName>
    </submittedName>
</protein>
<reference evidence="2 3" key="1">
    <citation type="submission" date="2024-07" db="EMBL/GenBank/DDBJ databases">
        <title>Active virus-host system and metabolic interactions in a Lokiarchaeon culture.</title>
        <authorList>
            <person name="Ponce Toledo R.I."/>
            <person name="Rodrigues Oliveira T."/>
            <person name="Schleper C."/>
        </authorList>
    </citation>
    <scope>NUCLEOTIDE SEQUENCE [LARGE SCALE GENOMIC DNA]</scope>
    <source>
        <strain evidence="2 3">B35</strain>
    </source>
</reference>
<evidence type="ECO:0000256" key="1">
    <source>
        <dbReference type="SAM" id="Phobius"/>
    </source>
</evidence>
<sequence length="327" mass="36043">MSEIIRKTLIIALCLVLSKVLHLQVGIFLVLYGIIIANNCPVNRLPVMLRILAPSFLAAVGASFVNQIFSAHPFIIWTLSVVYFDHIRKKTDTSVKARSAIFPLFNVIFIDTFANSSDFVLVVPDLIRDLFVSIFLASAIAYLVNLLLPIKLKKIQTPVVTLPVSGAERLKILILVGGGLAFLMLNEVTSATFCLVPVITSVMQPTYGHMKKEVEKRIITQVGGCCSAMFLSILFMGTEINVATFFLVSFGLVFTLMKWCECPDPVERSIHNDAVLGILVPFQLYIGKYGNNFGLDLIALRTVELVLALGVVYCVAIMLGKNQLART</sequence>
<proteinExistence type="predicted"/>
<dbReference type="InterPro" id="IPR022604">
    <property type="entry name" value="DUF2955"/>
</dbReference>
<gene>
    <name evidence="2" type="ORF">AB2Z07_11420</name>
</gene>
<keyword evidence="1" id="KW-1133">Transmembrane helix</keyword>
<feature type="transmembrane region" description="Helical" evidence="1">
    <location>
        <begin position="104"/>
        <end position="124"/>
    </location>
</feature>
<feature type="transmembrane region" description="Helical" evidence="1">
    <location>
        <begin position="56"/>
        <end position="84"/>
    </location>
</feature>
<name>A0ABV4JXA4_9BACT</name>
<feature type="transmembrane region" description="Helical" evidence="1">
    <location>
        <begin position="242"/>
        <end position="259"/>
    </location>
</feature>
<feature type="transmembrane region" description="Helical" evidence="1">
    <location>
        <begin position="130"/>
        <end position="152"/>
    </location>
</feature>
<dbReference type="Pfam" id="PF11168">
    <property type="entry name" value="DUF2955"/>
    <property type="match status" value="1"/>
</dbReference>
<evidence type="ECO:0000313" key="2">
    <source>
        <dbReference type="EMBL" id="MEZ6854128.1"/>
    </source>
</evidence>
<accession>A0ABV4JXA4</accession>
<dbReference type="RefSeq" id="WP_371150691.1">
    <property type="nucleotide sequence ID" value="NZ_JBFSOO010000008.1"/>
</dbReference>
<feature type="transmembrane region" description="Helical" evidence="1">
    <location>
        <begin position="298"/>
        <end position="319"/>
    </location>
</feature>
<feature type="transmembrane region" description="Helical" evidence="1">
    <location>
        <begin position="172"/>
        <end position="198"/>
    </location>
</feature>
<comment type="caution">
    <text evidence="2">The sequence shown here is derived from an EMBL/GenBank/DDBJ whole genome shotgun (WGS) entry which is preliminary data.</text>
</comment>
<keyword evidence="1" id="KW-0812">Transmembrane</keyword>
<feature type="transmembrane region" description="Helical" evidence="1">
    <location>
        <begin position="9"/>
        <end position="36"/>
    </location>
</feature>
<feature type="transmembrane region" description="Helical" evidence="1">
    <location>
        <begin position="218"/>
        <end position="235"/>
    </location>
</feature>
<keyword evidence="3" id="KW-1185">Reference proteome</keyword>
<keyword evidence="1" id="KW-0472">Membrane</keyword>